<dbReference type="Proteomes" id="UP000754563">
    <property type="component" value="Unassembled WGS sequence"/>
</dbReference>
<reference evidence="1" key="1">
    <citation type="submission" date="2020-04" db="EMBL/GenBank/DDBJ databases">
        <authorList>
            <person name="Zhang T."/>
        </authorList>
    </citation>
    <scope>NUCLEOTIDE SEQUENCE</scope>
    <source>
        <strain evidence="1">HKST-UBA11</strain>
    </source>
</reference>
<organism evidence="1 2">
    <name type="scientific">Candidatus Dojkabacteria bacterium</name>
    <dbReference type="NCBI Taxonomy" id="2099670"/>
    <lineage>
        <taxon>Bacteria</taxon>
        <taxon>Candidatus Dojkabacteria</taxon>
    </lineage>
</organism>
<proteinExistence type="predicted"/>
<comment type="caution">
    <text evidence="1">The sequence shown here is derived from an EMBL/GenBank/DDBJ whole genome shotgun (WGS) entry which is preliminary data.</text>
</comment>
<evidence type="ECO:0000313" key="1">
    <source>
        <dbReference type="EMBL" id="MCA9386314.1"/>
    </source>
</evidence>
<reference evidence="1" key="2">
    <citation type="journal article" date="2021" name="Microbiome">
        <title>Successional dynamics and alternative stable states in a saline activated sludge microbial community over 9 years.</title>
        <authorList>
            <person name="Wang Y."/>
            <person name="Ye J."/>
            <person name="Ju F."/>
            <person name="Liu L."/>
            <person name="Boyd J.A."/>
            <person name="Deng Y."/>
            <person name="Parks D.H."/>
            <person name="Jiang X."/>
            <person name="Yin X."/>
            <person name="Woodcroft B.J."/>
            <person name="Tyson G.W."/>
            <person name="Hugenholtz P."/>
            <person name="Polz M.F."/>
            <person name="Zhang T."/>
        </authorList>
    </citation>
    <scope>NUCLEOTIDE SEQUENCE</scope>
    <source>
        <strain evidence="1">HKST-UBA11</strain>
    </source>
</reference>
<sequence>MSEAGFFGFGEYVPERFTPTFWESFAEDYDFIGKKEKPFKVKEVMNSTSGANVFNESLVIERINEWQDDF</sequence>
<gene>
    <name evidence="1" type="ORF">KC717_06740</name>
</gene>
<evidence type="ECO:0000313" key="2">
    <source>
        <dbReference type="Proteomes" id="UP000754563"/>
    </source>
</evidence>
<dbReference type="EMBL" id="JAGQLH010000124">
    <property type="protein sequence ID" value="MCA9386314.1"/>
    <property type="molecule type" value="Genomic_DNA"/>
</dbReference>
<protein>
    <submittedName>
        <fullName evidence="1">Uncharacterized protein</fullName>
    </submittedName>
</protein>
<accession>A0A955L932</accession>
<dbReference type="AlphaFoldDB" id="A0A955L932"/>
<name>A0A955L932_9BACT</name>